<evidence type="ECO:0007829" key="9">
    <source>
        <dbReference type="PDB" id="1SC5"/>
    </source>
</evidence>
<dbReference type="FunCoup" id="O67268">
    <property type="interactions" value="210"/>
</dbReference>
<dbReference type="CDD" id="cd06171">
    <property type="entry name" value="Sigma70_r4"/>
    <property type="match status" value="1"/>
</dbReference>
<dbReference type="InterPro" id="IPR007624">
    <property type="entry name" value="RNA_pol_sigma70_r3"/>
</dbReference>
<accession>O67268</accession>
<dbReference type="GO" id="GO:0003899">
    <property type="term" value="F:DNA-directed RNA polymerase activity"/>
    <property type="evidence" value="ECO:0007669"/>
    <property type="project" value="InterPro"/>
</dbReference>
<dbReference type="PIRSF" id="PIRSF000770">
    <property type="entry name" value="RNA_pol_sigma-SigE/K"/>
    <property type="match status" value="1"/>
</dbReference>
<keyword evidence="2" id="KW-0731">Sigma factor</keyword>
<evidence type="ECO:0000256" key="2">
    <source>
        <dbReference type="ARBA" id="ARBA00023082"/>
    </source>
</evidence>
<dbReference type="AlphaFoldDB" id="O67268"/>
<dbReference type="EnsemblBacteria" id="AAC07229">
    <property type="protein sequence ID" value="AAC07229"/>
    <property type="gene ID" value="aq_1218"/>
</dbReference>
<protein>
    <submittedName>
        <fullName evidence="6">RNA polymerase sigma factor FliA</fullName>
    </submittedName>
</protein>
<dbReference type="PANTHER" id="PTHR30385:SF7">
    <property type="entry name" value="RNA POLYMERASE SIGMA FACTOR FLIA"/>
    <property type="match status" value="1"/>
</dbReference>
<keyword evidence="3" id="KW-0238">DNA-binding</keyword>
<dbReference type="NCBIfam" id="TIGR02937">
    <property type="entry name" value="sigma70-ECF"/>
    <property type="match status" value="1"/>
</dbReference>
<dbReference type="PIR" id="A70405">
    <property type="entry name" value="A70405"/>
</dbReference>
<dbReference type="PATRIC" id="fig|224324.8.peg.946"/>
<dbReference type="OrthoDB" id="9799825at2"/>
<keyword evidence="4" id="KW-0804">Transcription</keyword>
<dbReference type="InParanoid" id="O67268"/>
<dbReference type="InterPro" id="IPR013324">
    <property type="entry name" value="RNA_pol_sigma_r3/r4-like"/>
</dbReference>
<evidence type="ECO:0000313" key="6">
    <source>
        <dbReference type="EMBL" id="AAC07229.1"/>
    </source>
</evidence>
<dbReference type="GO" id="GO:0045152">
    <property type="term" value="F:antisigma factor binding"/>
    <property type="evidence" value="ECO:0000314"/>
    <property type="project" value="CAFA"/>
</dbReference>
<dbReference type="PDB" id="1RP3">
    <property type="method" value="X-ray"/>
    <property type="resolution" value="2.30 A"/>
    <property type="chains" value="A/C/E/G=1-236"/>
</dbReference>
<dbReference type="PRINTS" id="PR00046">
    <property type="entry name" value="SIGMA70FCT"/>
</dbReference>
<reference evidence="8 9" key="2">
    <citation type="journal article" date="2004" name="Mol. Cell">
        <title>Crystal structure of the flagellar sigma/anti-sigma complex sigma(28)/FlgM reveals an intact sigma factor in an inactive conformation.</title>
        <authorList>
            <person name="Sorenson M.K."/>
            <person name="Ray S.S."/>
            <person name="Darst S.A."/>
        </authorList>
    </citation>
    <scope>X-RAY CRYSTALLOGRAPHY (2.30 ANGSTROMS)</scope>
</reference>
<dbReference type="Gene3D" id="1.20.140.160">
    <property type="match status" value="1"/>
</dbReference>
<dbReference type="RefSeq" id="WP_010880770.1">
    <property type="nucleotide sequence ID" value="NC_000918.1"/>
</dbReference>
<dbReference type="Gene3D" id="1.10.1740.10">
    <property type="match status" value="1"/>
</dbReference>
<dbReference type="PANTHER" id="PTHR30385">
    <property type="entry name" value="SIGMA FACTOR F FLAGELLAR"/>
    <property type="match status" value="1"/>
</dbReference>
<dbReference type="PROSITE" id="PS00715">
    <property type="entry name" value="SIGMA70_1"/>
    <property type="match status" value="1"/>
</dbReference>
<dbReference type="InterPro" id="IPR012845">
    <property type="entry name" value="RNA_pol_sigma_FliA_WhiG"/>
</dbReference>
<evidence type="ECO:0000313" key="7">
    <source>
        <dbReference type="Proteomes" id="UP000000798"/>
    </source>
</evidence>
<dbReference type="Pfam" id="PF04545">
    <property type="entry name" value="Sigma70_r4"/>
    <property type="match status" value="1"/>
</dbReference>
<dbReference type="SMR" id="O67268"/>
<dbReference type="IntAct" id="O67268">
    <property type="interactions" value="1"/>
</dbReference>
<dbReference type="InterPro" id="IPR007630">
    <property type="entry name" value="RNA_pol_sigma70_r4"/>
</dbReference>
<dbReference type="SUPFAM" id="SSF88659">
    <property type="entry name" value="Sigma3 and sigma4 domains of RNA polymerase sigma factors"/>
    <property type="match status" value="2"/>
</dbReference>
<dbReference type="GO" id="GO:1903865">
    <property type="term" value="C:sigma factor antagonist complex"/>
    <property type="evidence" value="ECO:0000314"/>
    <property type="project" value="CAFA"/>
</dbReference>
<dbReference type="EMBL" id="AE000657">
    <property type="protein sequence ID" value="AAC07229.1"/>
    <property type="molecule type" value="Genomic_DNA"/>
</dbReference>
<evidence type="ECO:0007829" key="8">
    <source>
        <dbReference type="PDB" id="1RP3"/>
    </source>
</evidence>
<organism evidence="6 7">
    <name type="scientific">Aquifex aeolicus (strain VF5)</name>
    <dbReference type="NCBI Taxonomy" id="224324"/>
    <lineage>
        <taxon>Bacteria</taxon>
        <taxon>Pseudomonadati</taxon>
        <taxon>Aquificota</taxon>
        <taxon>Aquificia</taxon>
        <taxon>Aquificales</taxon>
        <taxon>Aquificaceae</taxon>
        <taxon>Aquifex</taxon>
    </lineage>
</organism>
<proteinExistence type="evidence at protein level"/>
<feature type="domain" description="RNA polymerase sigma-70" evidence="5">
    <location>
        <begin position="41"/>
        <end position="54"/>
    </location>
</feature>
<dbReference type="HOGENOM" id="CLU_014793_8_1_0"/>
<dbReference type="InterPro" id="IPR007627">
    <property type="entry name" value="RNA_pol_sigma70_r2"/>
</dbReference>
<dbReference type="KEGG" id="aae:aq_1218"/>
<gene>
    <name evidence="6" type="primary">fliA</name>
    <name evidence="6" type="ordered locus">aq_1218</name>
</gene>
<dbReference type="eggNOG" id="COG1191">
    <property type="taxonomic scope" value="Bacteria"/>
</dbReference>
<keyword evidence="8 9" id="KW-0002">3D-structure</keyword>
<dbReference type="NCBIfam" id="NF005413">
    <property type="entry name" value="PRK06986.1"/>
    <property type="match status" value="1"/>
</dbReference>
<dbReference type="PDBsum" id="1RP3"/>
<reference evidence="6 7" key="1">
    <citation type="journal article" date="1998" name="Nature">
        <title>The complete genome of the hyperthermophilic bacterium Aquifex aeolicus.</title>
        <authorList>
            <person name="Deckert G."/>
            <person name="Warren P.V."/>
            <person name="Gaasterland T."/>
            <person name="Young W.G."/>
            <person name="Lenox A.L."/>
            <person name="Graham D.E."/>
            <person name="Overbeek R."/>
            <person name="Snead M.A."/>
            <person name="Keller M."/>
            <person name="Aujay M."/>
            <person name="Huber R."/>
            <person name="Feldman R.A."/>
            <person name="Short J.M."/>
            <person name="Olson G.J."/>
            <person name="Swanson R.V."/>
        </authorList>
    </citation>
    <scope>NUCLEOTIDE SEQUENCE [LARGE SCALE GENOMIC DNA]</scope>
    <source>
        <strain evidence="6 7">VF5</strain>
    </source>
</reference>
<dbReference type="GO" id="GO:0006355">
    <property type="term" value="P:regulation of DNA-templated transcription"/>
    <property type="evidence" value="ECO:0000318"/>
    <property type="project" value="GO_Central"/>
</dbReference>
<dbReference type="Pfam" id="PF04539">
    <property type="entry name" value="Sigma70_r3"/>
    <property type="match status" value="1"/>
</dbReference>
<keyword evidence="1" id="KW-0805">Transcription regulation</keyword>
<evidence type="ECO:0000256" key="1">
    <source>
        <dbReference type="ARBA" id="ARBA00023015"/>
    </source>
</evidence>
<name>O67268_AQUAE</name>
<dbReference type="GO" id="GO:0006352">
    <property type="term" value="P:DNA-templated transcription initiation"/>
    <property type="evidence" value="ECO:0007669"/>
    <property type="project" value="InterPro"/>
</dbReference>
<sequence length="236" mass="27409">MKNPYSNQIEREELILKYLPLVKAIATNIKKHLPEDVDIRDLISYGVIGLIKAVDNLSTENPKRAEAYIKLRIKGAIYDYLRSLDFGSRQVREKERRIKEVVEKLKEKLGREPTDEEVAKELGISTEELFKTLDKINFSYILSLEEVFRDFARDYSELIPSSTNVEEEVIKRELTEKVKEAVSKLPEREKLVIQLIFYEELPAKEVAKILETSVSRVSQLKAKALERLREMLSNPL</sequence>
<dbReference type="Pfam" id="PF04542">
    <property type="entry name" value="Sigma70_r2"/>
    <property type="match status" value="1"/>
</dbReference>
<dbReference type="PDBsum" id="1SC5"/>
<dbReference type="InterPro" id="IPR000943">
    <property type="entry name" value="RNA_pol_sigma70"/>
</dbReference>
<dbReference type="GO" id="GO:0016987">
    <property type="term" value="F:sigma factor activity"/>
    <property type="evidence" value="ECO:0000318"/>
    <property type="project" value="GO_Central"/>
</dbReference>
<evidence type="ECO:0000259" key="5">
    <source>
        <dbReference type="PROSITE" id="PS00715"/>
    </source>
</evidence>
<dbReference type="PDB" id="1SC5">
    <property type="method" value="X-ray"/>
    <property type="resolution" value="3.26 A"/>
    <property type="chains" value="A=1-236"/>
</dbReference>
<dbReference type="Proteomes" id="UP000000798">
    <property type="component" value="Chromosome"/>
</dbReference>
<dbReference type="InterPro" id="IPR013325">
    <property type="entry name" value="RNA_pol_sigma_r2"/>
</dbReference>
<dbReference type="STRING" id="224324.aq_1218"/>
<evidence type="ECO:0000256" key="4">
    <source>
        <dbReference type="ARBA" id="ARBA00023163"/>
    </source>
</evidence>
<evidence type="ECO:0000256" key="3">
    <source>
        <dbReference type="ARBA" id="ARBA00023125"/>
    </source>
</evidence>
<dbReference type="GO" id="GO:0003677">
    <property type="term" value="F:DNA binding"/>
    <property type="evidence" value="ECO:0007669"/>
    <property type="project" value="UniProtKB-KW"/>
</dbReference>
<dbReference type="EvolutionaryTrace" id="O67268"/>
<dbReference type="InterPro" id="IPR014284">
    <property type="entry name" value="RNA_pol_sigma-70_dom"/>
</dbReference>
<dbReference type="NCBIfam" id="TIGR02479">
    <property type="entry name" value="FliA_WhiG"/>
    <property type="match status" value="1"/>
</dbReference>
<dbReference type="GO" id="GO:0097718">
    <property type="term" value="F:disordered domain specific binding"/>
    <property type="evidence" value="ECO:0000353"/>
    <property type="project" value="CAFA"/>
</dbReference>
<dbReference type="SUPFAM" id="SSF88946">
    <property type="entry name" value="Sigma2 domain of RNA polymerase sigma factors"/>
    <property type="match status" value="1"/>
</dbReference>
<keyword evidence="7" id="KW-1185">Reference proteome</keyword>